<sequence>MSRSRSTGSSSRYRRGSHDLLLAKRVEFLFNPHVIYGGPDIPPRHKHNICMRMADIFFLLICLASVFRDFSFCLCAYEPPEAKIWPRSV</sequence>
<evidence type="ECO:0000313" key="1">
    <source>
        <dbReference type="EMBL" id="OBA19830.1"/>
    </source>
</evidence>
<protein>
    <submittedName>
        <fullName evidence="1">Uncharacterized protein</fullName>
    </submittedName>
</protein>
<name>A0A1A0H776_9ASCO</name>
<proteinExistence type="predicted"/>
<dbReference type="Proteomes" id="UP000092555">
    <property type="component" value="Unassembled WGS sequence"/>
</dbReference>
<dbReference type="RefSeq" id="XP_018710355.1">
    <property type="nucleotide sequence ID" value="XM_018855018.1"/>
</dbReference>
<organism evidence="1 2">
    <name type="scientific">Metschnikowia bicuspidata var. bicuspidata NRRL YB-4993</name>
    <dbReference type="NCBI Taxonomy" id="869754"/>
    <lineage>
        <taxon>Eukaryota</taxon>
        <taxon>Fungi</taxon>
        <taxon>Dikarya</taxon>
        <taxon>Ascomycota</taxon>
        <taxon>Saccharomycotina</taxon>
        <taxon>Pichiomycetes</taxon>
        <taxon>Metschnikowiaceae</taxon>
        <taxon>Metschnikowia</taxon>
    </lineage>
</organism>
<accession>A0A1A0H776</accession>
<gene>
    <name evidence="1" type="ORF">METBIDRAFT_208595</name>
</gene>
<reference evidence="1 2" key="1">
    <citation type="submission" date="2016-05" db="EMBL/GenBank/DDBJ databases">
        <title>Comparative genomics of biotechnologically important yeasts.</title>
        <authorList>
            <consortium name="DOE Joint Genome Institute"/>
            <person name="Riley R."/>
            <person name="Haridas S."/>
            <person name="Wolfe K.H."/>
            <person name="Lopes M.R."/>
            <person name="Hittinger C.T."/>
            <person name="Goker M."/>
            <person name="Salamov A."/>
            <person name="Wisecaver J."/>
            <person name="Long T.M."/>
            <person name="Aerts A.L."/>
            <person name="Barry K."/>
            <person name="Choi C."/>
            <person name="Clum A."/>
            <person name="Coughlan A.Y."/>
            <person name="Deshpande S."/>
            <person name="Douglass A.P."/>
            <person name="Hanson S.J."/>
            <person name="Klenk H.-P."/>
            <person name="LaButti K."/>
            <person name="Lapidus A."/>
            <person name="Lindquist E."/>
            <person name="Lipzen A."/>
            <person name="Meier-kolthoff J.P."/>
            <person name="Ohm R.A."/>
            <person name="Otillar R.P."/>
            <person name="Pangilinan J."/>
            <person name="Peng Y."/>
            <person name="Rokas A."/>
            <person name="Rosa C.A."/>
            <person name="Scheuner C."/>
            <person name="Sibirny A.A."/>
            <person name="Slot J.C."/>
            <person name="Stielow J.B."/>
            <person name="Sun H."/>
            <person name="Kurtzman C.P."/>
            <person name="Blackwell M."/>
            <person name="Grigoriev I.V."/>
            <person name="Jeffries T.W."/>
        </authorList>
    </citation>
    <scope>NUCLEOTIDE SEQUENCE [LARGE SCALE GENOMIC DNA]</scope>
    <source>
        <strain evidence="1 2">NRRL YB-4993</strain>
    </source>
</reference>
<keyword evidence="2" id="KW-1185">Reference proteome</keyword>
<comment type="caution">
    <text evidence="1">The sequence shown here is derived from an EMBL/GenBank/DDBJ whole genome shotgun (WGS) entry which is preliminary data.</text>
</comment>
<evidence type="ECO:0000313" key="2">
    <source>
        <dbReference type="Proteomes" id="UP000092555"/>
    </source>
</evidence>
<dbReference type="EMBL" id="LXTC01000005">
    <property type="protein sequence ID" value="OBA19830.1"/>
    <property type="molecule type" value="Genomic_DNA"/>
</dbReference>
<dbReference type="GeneID" id="30027994"/>
<dbReference type="AlphaFoldDB" id="A0A1A0H776"/>